<dbReference type="AlphaFoldDB" id="A0A1H9B3S1"/>
<keyword evidence="2" id="KW-1185">Reference proteome</keyword>
<accession>A0A1H9B3S1</accession>
<dbReference type="EMBL" id="FOFU01000001">
    <property type="protein sequence ID" value="SEP83489.1"/>
    <property type="molecule type" value="Genomic_DNA"/>
</dbReference>
<proteinExistence type="predicted"/>
<name>A0A1H9B3S1_9SPIR</name>
<reference evidence="1 2" key="1">
    <citation type="submission" date="2016-10" db="EMBL/GenBank/DDBJ databases">
        <authorList>
            <person name="de Groot N.N."/>
        </authorList>
    </citation>
    <scope>NUCLEOTIDE SEQUENCE [LARGE SCALE GENOMIC DNA]</scope>
    <source>
        <strain evidence="1 2">B25</strain>
    </source>
</reference>
<evidence type="ECO:0000313" key="1">
    <source>
        <dbReference type="EMBL" id="SEP83489.1"/>
    </source>
</evidence>
<protein>
    <submittedName>
        <fullName evidence="1">Uncharacterized protein</fullName>
    </submittedName>
</protein>
<gene>
    <name evidence="1" type="ORF">SAMN04487977_101563</name>
</gene>
<sequence>MAEEENKESMEKAEHMSEMITKFAEVSAKTFEKWANENKEAPLEEAHKRLVRTIEGAIMMSQVTLYAIV</sequence>
<organism evidence="1 2">
    <name type="scientific">Treponema bryantii</name>
    <dbReference type="NCBI Taxonomy" id="163"/>
    <lineage>
        <taxon>Bacteria</taxon>
        <taxon>Pseudomonadati</taxon>
        <taxon>Spirochaetota</taxon>
        <taxon>Spirochaetia</taxon>
        <taxon>Spirochaetales</taxon>
        <taxon>Treponemataceae</taxon>
        <taxon>Treponema</taxon>
    </lineage>
</organism>
<dbReference type="Proteomes" id="UP000182360">
    <property type="component" value="Unassembled WGS sequence"/>
</dbReference>
<evidence type="ECO:0000313" key="2">
    <source>
        <dbReference type="Proteomes" id="UP000182360"/>
    </source>
</evidence>
<dbReference type="RefSeq" id="WP_074640678.1">
    <property type="nucleotide sequence ID" value="NZ_FOFU01000001.1"/>
</dbReference>